<accession>A0ABS3TTS3</accession>
<proteinExistence type="inferred from homology"/>
<evidence type="ECO:0000256" key="1">
    <source>
        <dbReference type="ARBA" id="ARBA00004651"/>
    </source>
</evidence>
<evidence type="ECO:0000256" key="7">
    <source>
        <dbReference type="SAM" id="Phobius"/>
    </source>
</evidence>
<feature type="transmembrane region" description="Helical" evidence="7">
    <location>
        <begin position="20"/>
        <end position="45"/>
    </location>
</feature>
<comment type="similarity">
    <text evidence="2">Belongs to the urea transporter family.</text>
</comment>
<feature type="transmembrane region" description="Helical" evidence="7">
    <location>
        <begin position="258"/>
        <end position="276"/>
    </location>
</feature>
<name>A0ABS3TTS3_9PSED</name>
<keyword evidence="4 7" id="KW-0812">Transmembrane</keyword>
<feature type="transmembrane region" description="Helical" evidence="7">
    <location>
        <begin position="66"/>
        <end position="82"/>
    </location>
</feature>
<feature type="transmembrane region" description="Helical" evidence="7">
    <location>
        <begin position="209"/>
        <end position="226"/>
    </location>
</feature>
<keyword evidence="5 7" id="KW-1133">Transmembrane helix</keyword>
<evidence type="ECO:0000256" key="6">
    <source>
        <dbReference type="ARBA" id="ARBA00023136"/>
    </source>
</evidence>
<evidence type="ECO:0000313" key="8">
    <source>
        <dbReference type="EMBL" id="MBO3277060.1"/>
    </source>
</evidence>
<dbReference type="PANTHER" id="PTHR10464:SF4">
    <property type="entry name" value="UREA TRANSPORTER"/>
    <property type="match status" value="1"/>
</dbReference>
<sequence>MHPLRKYLLGFSQIFLQNDLRFGLIILASIAFASPRLLPGALLGATAGPLAARLLMRSREEIDTGLYGYNAILLGLLLPFQFQWSTGLALLILAASTASVMVQSLLLRQSILPAYTTAFVGLGWLSLALGDALYLPKAPAATCWSCLVAQLDAVALGVSEVIFLGEPLAGILLWGGLLLTNRRCAAWALAGSAGALLIAHFAGLPPASAQAGLLGLNGALAGIALGRSPARPWIGIGAVLLAVLLQPAIAGLGVAPLTAPFVLACWIAIAGQRLLLRIDQRNRSSSVLP</sequence>
<dbReference type="PANTHER" id="PTHR10464">
    <property type="entry name" value="UREA TRANSPORTER"/>
    <property type="match status" value="1"/>
</dbReference>
<feature type="transmembrane region" description="Helical" evidence="7">
    <location>
        <begin position="88"/>
        <end position="107"/>
    </location>
</feature>
<feature type="transmembrane region" description="Helical" evidence="7">
    <location>
        <begin position="184"/>
        <end position="203"/>
    </location>
</feature>
<gene>
    <name evidence="8" type="ORF">JFY56_17715</name>
</gene>
<dbReference type="Gene3D" id="1.10.3430.10">
    <property type="entry name" value="Ammonium transporter AmtB like domains"/>
    <property type="match status" value="1"/>
</dbReference>
<keyword evidence="6 7" id="KW-0472">Membrane</keyword>
<feature type="transmembrane region" description="Helical" evidence="7">
    <location>
        <begin position="114"/>
        <end position="134"/>
    </location>
</feature>
<dbReference type="Proteomes" id="UP000669060">
    <property type="component" value="Unassembled WGS sequence"/>
</dbReference>
<keyword evidence="3" id="KW-1003">Cell membrane</keyword>
<comment type="caution">
    <text evidence="8">The sequence shown here is derived from an EMBL/GenBank/DDBJ whole genome shotgun (WGS) entry which is preliminary data.</text>
</comment>
<feature type="transmembrane region" description="Helical" evidence="7">
    <location>
        <begin position="154"/>
        <end position="177"/>
    </location>
</feature>
<comment type="subcellular location">
    <subcellularLocation>
        <location evidence="1">Cell membrane</location>
        <topology evidence="1">Multi-pass membrane protein</topology>
    </subcellularLocation>
</comment>
<feature type="transmembrane region" description="Helical" evidence="7">
    <location>
        <begin position="233"/>
        <end position="252"/>
    </location>
</feature>
<organism evidence="8 9">
    <name type="scientific">Pseudomonas schmalbachii</name>
    <dbReference type="NCBI Taxonomy" id="2816993"/>
    <lineage>
        <taxon>Bacteria</taxon>
        <taxon>Pseudomonadati</taxon>
        <taxon>Pseudomonadota</taxon>
        <taxon>Gammaproteobacteria</taxon>
        <taxon>Pseudomonadales</taxon>
        <taxon>Pseudomonadaceae</taxon>
        <taxon>Pseudomonas</taxon>
    </lineage>
</organism>
<dbReference type="InterPro" id="IPR029020">
    <property type="entry name" value="Ammonium/urea_transptr"/>
</dbReference>
<dbReference type="RefSeq" id="WP_208315255.1">
    <property type="nucleotide sequence ID" value="NZ_JAELYA010000007.1"/>
</dbReference>
<keyword evidence="9" id="KW-1185">Reference proteome</keyword>
<evidence type="ECO:0000256" key="4">
    <source>
        <dbReference type="ARBA" id="ARBA00022692"/>
    </source>
</evidence>
<evidence type="ECO:0000256" key="3">
    <source>
        <dbReference type="ARBA" id="ARBA00022475"/>
    </source>
</evidence>
<reference evidence="8 9" key="1">
    <citation type="submission" date="2020-12" db="EMBL/GenBank/DDBJ databases">
        <title>Pseudomonas schmalbachii sp. nov. isolated from millipede gut.</title>
        <authorList>
            <person name="Shelomi M."/>
        </authorList>
    </citation>
    <scope>NUCLEOTIDE SEQUENCE [LARGE SCALE GENOMIC DNA]</scope>
    <source>
        <strain evidence="8 9">Milli4</strain>
    </source>
</reference>
<evidence type="ECO:0000313" key="9">
    <source>
        <dbReference type="Proteomes" id="UP000669060"/>
    </source>
</evidence>
<dbReference type="InterPro" id="IPR004937">
    <property type="entry name" value="Urea_transporter"/>
</dbReference>
<evidence type="ECO:0000256" key="5">
    <source>
        <dbReference type="ARBA" id="ARBA00022989"/>
    </source>
</evidence>
<dbReference type="EMBL" id="JAELYA010000007">
    <property type="protein sequence ID" value="MBO3277060.1"/>
    <property type="molecule type" value="Genomic_DNA"/>
</dbReference>
<dbReference type="Pfam" id="PF03253">
    <property type="entry name" value="UT"/>
    <property type="match status" value="1"/>
</dbReference>
<protein>
    <submittedName>
        <fullName evidence="8">Urea transporter</fullName>
    </submittedName>
</protein>
<evidence type="ECO:0000256" key="2">
    <source>
        <dbReference type="ARBA" id="ARBA00005914"/>
    </source>
</evidence>